<organism evidence="1 2">
    <name type="scientific">Phrynocephalus forsythii</name>
    <dbReference type="NCBI Taxonomy" id="171643"/>
    <lineage>
        <taxon>Eukaryota</taxon>
        <taxon>Metazoa</taxon>
        <taxon>Chordata</taxon>
        <taxon>Craniata</taxon>
        <taxon>Vertebrata</taxon>
        <taxon>Euteleostomi</taxon>
        <taxon>Lepidosauria</taxon>
        <taxon>Squamata</taxon>
        <taxon>Bifurcata</taxon>
        <taxon>Unidentata</taxon>
        <taxon>Episquamata</taxon>
        <taxon>Toxicofera</taxon>
        <taxon>Iguania</taxon>
        <taxon>Acrodonta</taxon>
        <taxon>Agamidae</taxon>
        <taxon>Agaminae</taxon>
        <taxon>Phrynocephalus</taxon>
    </lineage>
</organism>
<accession>A0A9Q1B838</accession>
<dbReference type="Proteomes" id="UP001142489">
    <property type="component" value="Unassembled WGS sequence"/>
</dbReference>
<sequence length="114" mass="12988">WQMVIAKCLYCLCLNKQAYDMRGCIVPEAICHQSPLCSYAIEQVGGGIGEPTTKMIVRKHQWEFNDQLLTNGWQEAYGTAGSLHMFIKIILNMKLQNRPFTATICQQQKQNYSG</sequence>
<feature type="non-terminal residue" evidence="1">
    <location>
        <position position="114"/>
    </location>
</feature>
<reference evidence="1" key="1">
    <citation type="journal article" date="2023" name="DNA Res.">
        <title>Chromosome-level genome assembly of Phrynocephalus forsythii using third-generation DNA sequencing and Hi-C analysis.</title>
        <authorList>
            <person name="Qi Y."/>
            <person name="Zhao W."/>
            <person name="Zhao Y."/>
            <person name="Niu C."/>
            <person name="Cao S."/>
            <person name="Zhang Y."/>
        </authorList>
    </citation>
    <scope>NUCLEOTIDE SEQUENCE</scope>
    <source>
        <tissue evidence="1">Muscle</tissue>
    </source>
</reference>
<comment type="caution">
    <text evidence="1">The sequence shown here is derived from an EMBL/GenBank/DDBJ whole genome shotgun (WGS) entry which is preliminary data.</text>
</comment>
<keyword evidence="2" id="KW-1185">Reference proteome</keyword>
<evidence type="ECO:0000313" key="1">
    <source>
        <dbReference type="EMBL" id="KAJ7344581.1"/>
    </source>
</evidence>
<dbReference type="EMBL" id="JAPFRF010000001">
    <property type="protein sequence ID" value="KAJ7344581.1"/>
    <property type="molecule type" value="Genomic_DNA"/>
</dbReference>
<gene>
    <name evidence="1" type="ORF">JRQ81_000531</name>
</gene>
<protein>
    <submittedName>
        <fullName evidence="1">Uncharacterized protein</fullName>
    </submittedName>
</protein>
<proteinExistence type="predicted"/>
<name>A0A9Q1B838_9SAUR</name>
<dbReference type="AlphaFoldDB" id="A0A9Q1B838"/>
<evidence type="ECO:0000313" key="2">
    <source>
        <dbReference type="Proteomes" id="UP001142489"/>
    </source>
</evidence>